<feature type="transmembrane region" description="Helical" evidence="1">
    <location>
        <begin position="37"/>
        <end position="56"/>
    </location>
</feature>
<evidence type="ECO:0000313" key="3">
    <source>
        <dbReference type="Proteomes" id="UP000829925"/>
    </source>
</evidence>
<keyword evidence="1" id="KW-0472">Membrane</keyword>
<gene>
    <name evidence="2" type="ORF">MUN82_16590</name>
</gene>
<keyword evidence="1" id="KW-1133">Transmembrane helix</keyword>
<sequence length="596" mass="64378">MSAFTSEFLFYALLFLCLLLAVGLSVAAWRRPNRQRLVLRLVAGLVAAAALWLIAYPPTRAVPGSRQQAILLMPGYQPDSLQAVLRQLGEGTQLWRYGAAPTPDTPTLHSLVALREQLPHLRQLHVLGRGLPSDAAVVTDSLHLIRHGSAATTGFRSAQWPRQLALGKELQVNGSFVAAGDKTPVWVGLSAAGKTRDSVQLKGGRGAFRLRYAPKATGLAEYELWVRRGMQLVAHEPVPVEVTTVSPLRVLLLTTTPGFEFNFLKNYLGTQQHRVALRTQVSKGLTQTAFLNQPTHNLSRLTPALLARYDVVVADNGTLTSLASAEAQAVRVAVQNQGVGLLLLAEPGALPRALPGRAAFSLLPRPTGADLPQPVRWPNAPSSLAAPLAAELRLQSGSAALATDARQRPVVGVARVGLGHVVVSTLAATYPWQLQTTAAAGYAAFWSRLLAAAARPAPATAQWQVVETWPRPHQPTTLRLESTTLPTAPPIVTTAQQPAVRLPLQQDTRLPEWATGQFWPATAGWHQVQGPGTTRQWFYVFAPTAWQAAEPEAYLASTTVATDNLPPATTRQPWPVGWFVALFVLAAGTLWLEEKL</sequence>
<dbReference type="RefSeq" id="WP_245092251.1">
    <property type="nucleotide sequence ID" value="NZ_CP095053.1"/>
</dbReference>
<accession>A0A8T9SV04</accession>
<dbReference type="Proteomes" id="UP000829925">
    <property type="component" value="Chromosome"/>
</dbReference>
<dbReference type="Gene3D" id="3.40.50.880">
    <property type="match status" value="1"/>
</dbReference>
<feature type="transmembrane region" description="Helical" evidence="1">
    <location>
        <begin position="12"/>
        <end position="30"/>
    </location>
</feature>
<proteinExistence type="predicted"/>
<dbReference type="SUPFAM" id="SSF52317">
    <property type="entry name" value="Class I glutamine amidotransferase-like"/>
    <property type="match status" value="1"/>
</dbReference>
<dbReference type="EMBL" id="CP095053">
    <property type="protein sequence ID" value="UOR04553.1"/>
    <property type="molecule type" value="Genomic_DNA"/>
</dbReference>
<name>A0A8T9SV04_9BACT</name>
<dbReference type="PANTHER" id="PTHR37947">
    <property type="entry name" value="BLL2462 PROTEIN"/>
    <property type="match status" value="1"/>
</dbReference>
<organism evidence="2 3">
    <name type="scientific">Hymenobacter aerilatus</name>
    <dbReference type="NCBI Taxonomy" id="2932251"/>
    <lineage>
        <taxon>Bacteria</taxon>
        <taxon>Pseudomonadati</taxon>
        <taxon>Bacteroidota</taxon>
        <taxon>Cytophagia</taxon>
        <taxon>Cytophagales</taxon>
        <taxon>Hymenobacteraceae</taxon>
        <taxon>Hymenobacter</taxon>
    </lineage>
</organism>
<reference evidence="2 3" key="1">
    <citation type="submission" date="2022-04" db="EMBL/GenBank/DDBJ databases">
        <title>Hymenobacter sp. isolated from the air.</title>
        <authorList>
            <person name="Won M."/>
            <person name="Lee C.-M."/>
            <person name="Woen H.-Y."/>
            <person name="Kwon S.-W."/>
        </authorList>
    </citation>
    <scope>NUCLEOTIDE SEQUENCE [LARGE SCALE GENOMIC DNA]</scope>
    <source>
        <strain evidence="3">5413 J-13</strain>
    </source>
</reference>
<evidence type="ECO:0000256" key="1">
    <source>
        <dbReference type="SAM" id="Phobius"/>
    </source>
</evidence>
<dbReference type="KEGG" id="haei:MUN82_16590"/>
<protein>
    <submittedName>
        <fullName evidence="2">Uncharacterized protein</fullName>
    </submittedName>
</protein>
<keyword evidence="3" id="KW-1185">Reference proteome</keyword>
<dbReference type="AlphaFoldDB" id="A0A8T9SV04"/>
<evidence type="ECO:0000313" key="2">
    <source>
        <dbReference type="EMBL" id="UOR04553.1"/>
    </source>
</evidence>
<keyword evidence="1" id="KW-0812">Transmembrane</keyword>
<dbReference type="InterPro" id="IPR029062">
    <property type="entry name" value="Class_I_gatase-like"/>
</dbReference>
<dbReference type="PANTHER" id="PTHR37947:SF1">
    <property type="entry name" value="BLL2462 PROTEIN"/>
    <property type="match status" value="1"/>
</dbReference>